<dbReference type="AlphaFoldDB" id="A0A1S1V933"/>
<reference evidence="1 2" key="1">
    <citation type="submission" date="2016-09" db="EMBL/GenBank/DDBJ databases">
        <title>Genome sequence of Eubacterium angustum.</title>
        <authorList>
            <person name="Poehlein A."/>
            <person name="Daniel R."/>
        </authorList>
    </citation>
    <scope>NUCLEOTIDE SEQUENCE [LARGE SCALE GENOMIC DNA]</scope>
    <source>
        <strain evidence="1 2">DSM 1989</strain>
    </source>
</reference>
<comment type="caution">
    <text evidence="1">The sequence shown here is derived from an EMBL/GenBank/DDBJ whole genome shotgun (WGS) entry which is preliminary data.</text>
</comment>
<organism evidence="1 2">
    <name type="scientific">Andreesenia angusta</name>
    <dbReference type="NCBI Taxonomy" id="39480"/>
    <lineage>
        <taxon>Bacteria</taxon>
        <taxon>Bacillati</taxon>
        <taxon>Bacillota</taxon>
        <taxon>Tissierellia</taxon>
        <taxon>Tissierellales</taxon>
        <taxon>Gottschalkiaceae</taxon>
        <taxon>Andreesenia</taxon>
    </lineage>
</organism>
<name>A0A1S1V933_9FIRM</name>
<dbReference type="EMBL" id="MKIE01000002">
    <property type="protein sequence ID" value="OHW62910.1"/>
    <property type="molecule type" value="Genomic_DNA"/>
</dbReference>
<evidence type="ECO:0000313" key="2">
    <source>
        <dbReference type="Proteomes" id="UP000180254"/>
    </source>
</evidence>
<dbReference type="OrthoDB" id="1630761at2"/>
<dbReference type="Proteomes" id="UP000180254">
    <property type="component" value="Unassembled WGS sequence"/>
</dbReference>
<gene>
    <name evidence="1" type="ORF">EUAN_06940</name>
</gene>
<keyword evidence="2" id="KW-1185">Reference proteome</keyword>
<evidence type="ECO:0008006" key="3">
    <source>
        <dbReference type="Google" id="ProtNLM"/>
    </source>
</evidence>
<accession>A0A1S1V933</accession>
<proteinExistence type="predicted"/>
<protein>
    <recommendedName>
        <fullName evidence="3">HK97 gp10 family phage protein</fullName>
    </recommendedName>
</protein>
<dbReference type="RefSeq" id="WP_071061733.1">
    <property type="nucleotide sequence ID" value="NZ_MKIE01000002.1"/>
</dbReference>
<dbReference type="STRING" id="39480.EUAN_06940"/>
<evidence type="ECO:0000313" key="1">
    <source>
        <dbReference type="EMBL" id="OHW62910.1"/>
    </source>
</evidence>
<sequence length="142" mass="16302">MDFDFRELSEFENDLLDAAQEFEKGKHAKAFLRKEGSKLNRENKKQAKSAGIGKKTGNFIKGFKRGKIYKFNGSLCIRGYSKAPHAHLLNNGHRIVGRDGQEKGFKPGKRFLEKSKKNFEGEFEKDIQDFIDELLDKHGMGY</sequence>